<reference evidence="1" key="1">
    <citation type="submission" date="2013-04" db="EMBL/GenBank/DDBJ databases">
        <title>Comparative Genomics of Relapsing Fever Spirochetes.</title>
        <authorList>
            <person name="Schwan T.G."/>
            <person name="Raffel S.J."/>
            <person name="Porcella S.F."/>
            <person name="Martens C.A."/>
            <person name="Bruno D.P."/>
            <person name="Ricklefs S.M."/>
            <person name="Barbian K.B."/>
        </authorList>
    </citation>
    <scope>NUCLEOTIDE SEQUENCE [LARGE SCALE GENOMIC DNA]</scope>
    <source>
        <strain evidence="1">Co53</strain>
    </source>
</reference>
<dbReference type="STRING" id="1313292.BCO_0053500"/>
<protein>
    <submittedName>
        <fullName evidence="1">Uncharacterized protein</fullName>
    </submittedName>
</protein>
<name>W5SUC1_9SPIR</name>
<accession>W5SUC1</accession>
<evidence type="ECO:0000313" key="2">
    <source>
        <dbReference type="Proteomes" id="UP000019330"/>
    </source>
</evidence>
<keyword evidence="2" id="KW-1185">Reference proteome</keyword>
<dbReference type="EMBL" id="CP005745">
    <property type="protein sequence ID" value="AHH10799.1"/>
    <property type="molecule type" value="Genomic_DNA"/>
</dbReference>
<organism evidence="1 2">
    <name type="scientific">Borrelia coriaceae ATCC 43381</name>
    <dbReference type="NCBI Taxonomy" id="1408429"/>
    <lineage>
        <taxon>Bacteria</taxon>
        <taxon>Pseudomonadati</taxon>
        <taxon>Spirochaetota</taxon>
        <taxon>Spirochaetia</taxon>
        <taxon>Spirochaetales</taxon>
        <taxon>Borreliaceae</taxon>
        <taxon>Borrelia</taxon>
    </lineage>
</organism>
<dbReference type="Proteomes" id="UP000019330">
    <property type="component" value="Chromosome"/>
</dbReference>
<proteinExistence type="predicted"/>
<evidence type="ECO:0000313" key="1">
    <source>
        <dbReference type="EMBL" id="AHH10799.1"/>
    </source>
</evidence>
<gene>
    <name evidence="1" type="ORF">BCO_0053500</name>
</gene>
<sequence length="131" mass="15327">MLNEIGGGFMLQSQFFVKKCKKCISKDEVLINTVKNIEHIFYDFLKTFDEHALKSVFNYYYKNFDFDEGIYAFIDKFIPIINFLSLEILDYEFSIDEKKFILEIFDSSACILKADTLNELAKAIVSLDILN</sequence>
<dbReference type="AlphaFoldDB" id="W5SUC1"/>
<dbReference type="HOGENOM" id="CLU_1923546_0_0_12"/>
<dbReference type="PATRIC" id="fig|1313292.3.peg.658"/>